<dbReference type="EMBL" id="CP019697">
    <property type="protein sequence ID" value="AQS51610.1"/>
    <property type="molecule type" value="Genomic_DNA"/>
</dbReference>
<evidence type="ECO:0000313" key="1">
    <source>
        <dbReference type="EMBL" id="AQS51610.1"/>
    </source>
</evidence>
<dbReference type="OrthoDB" id="9182752at2"/>
<protein>
    <submittedName>
        <fullName evidence="1">Uncharacterized protein</fullName>
    </submittedName>
</protein>
<name>A0A1U9K0P5_9BURK</name>
<gene>
    <name evidence="1" type="ORF">PAEH1_08610</name>
</gene>
<accession>A0A1U9K0P5</accession>
<proteinExistence type="predicted"/>
<reference evidence="1 2" key="1">
    <citation type="submission" date="2017-01" db="EMBL/GenBank/DDBJ databases">
        <title>Complete Genome Sequence of Paenalcaligenes hominis, Isolated from a paraplegic Patient with neurogenic bladder.</title>
        <authorList>
            <person name="Mukhopadhyay R."/>
            <person name="Joaquin J."/>
            <person name="Hogue R."/>
            <person name="Kilaru A."/>
            <person name="Jospin G."/>
            <person name="Mars K."/>
            <person name="Eisen J.A."/>
            <person name="Chaturvedi V."/>
        </authorList>
    </citation>
    <scope>NUCLEOTIDE SEQUENCE [LARGE SCALE GENOMIC DNA]</scope>
    <source>
        <strain evidence="1 2">15S00501</strain>
    </source>
</reference>
<dbReference type="KEGG" id="phn:PAEH1_08610"/>
<dbReference type="Proteomes" id="UP000189369">
    <property type="component" value="Chromosome"/>
</dbReference>
<dbReference type="AlphaFoldDB" id="A0A1U9K0P5"/>
<sequence length="222" mass="24228">MSWRILLATLLLGIAASVWGGFQLGNWLIEHGPLKSDVFDAYKDLYTVPTLDAEGKPYVPSPPQPLVSGRLAVPEDITPLDWEISQETNLLSERPPIALATANQGITTGNFNRTAISPSGLQGIAQINNTGSQRGLSNNPNTDVLQPIDMDAPPPPPSQEVQVNNLPVQKNPNWQGDFQRELAMCDSKSFLQTPSCKWDARNKYCGPNNAWGKVPNCPPKAF</sequence>
<organism evidence="1 2">
    <name type="scientific">Paenalcaligenes hominis</name>
    <dbReference type="NCBI Taxonomy" id="643674"/>
    <lineage>
        <taxon>Bacteria</taxon>
        <taxon>Pseudomonadati</taxon>
        <taxon>Pseudomonadota</taxon>
        <taxon>Betaproteobacteria</taxon>
        <taxon>Burkholderiales</taxon>
        <taxon>Alcaligenaceae</taxon>
        <taxon>Paenalcaligenes</taxon>
    </lineage>
</organism>
<evidence type="ECO:0000313" key="2">
    <source>
        <dbReference type="Proteomes" id="UP000189369"/>
    </source>
</evidence>